<dbReference type="EC" id="2.7.13.3" evidence="2"/>
<reference evidence="8" key="1">
    <citation type="journal article" date="2019" name="Int. J. Syst. Evol. Microbiol.">
        <title>The Global Catalogue of Microorganisms (GCM) 10K type strain sequencing project: providing services to taxonomists for standard genome sequencing and annotation.</title>
        <authorList>
            <consortium name="The Broad Institute Genomics Platform"/>
            <consortium name="The Broad Institute Genome Sequencing Center for Infectious Disease"/>
            <person name="Wu L."/>
            <person name="Ma J."/>
        </authorList>
    </citation>
    <scope>NUCLEOTIDE SEQUENCE [LARGE SCALE GENOMIC DNA]</scope>
    <source>
        <strain evidence="8">NBRC 102520</strain>
    </source>
</reference>
<keyword evidence="7" id="KW-0418">Kinase</keyword>
<dbReference type="InterPro" id="IPR036097">
    <property type="entry name" value="HisK_dim/P_sf"/>
</dbReference>
<dbReference type="PANTHER" id="PTHR43065:SF42">
    <property type="entry name" value="TWO-COMPONENT SENSOR PPRA"/>
    <property type="match status" value="1"/>
</dbReference>
<keyword evidence="8" id="KW-1185">Reference proteome</keyword>
<protein>
    <recommendedName>
        <fullName evidence="2">histidine kinase</fullName>
        <ecNumber evidence="2">2.7.13.3</ecNumber>
    </recommendedName>
</protein>
<evidence type="ECO:0000259" key="6">
    <source>
        <dbReference type="PROSITE" id="PS50109"/>
    </source>
</evidence>
<evidence type="ECO:0000256" key="3">
    <source>
        <dbReference type="ARBA" id="ARBA00022553"/>
    </source>
</evidence>
<evidence type="ECO:0000256" key="5">
    <source>
        <dbReference type="SAM" id="SignalP"/>
    </source>
</evidence>
<dbReference type="SMART" id="SM00387">
    <property type="entry name" value="HATPase_c"/>
    <property type="match status" value="1"/>
</dbReference>
<dbReference type="RefSeq" id="WP_284273906.1">
    <property type="nucleotide sequence ID" value="NZ_BSOW01000038.1"/>
</dbReference>
<dbReference type="Gene3D" id="3.30.565.10">
    <property type="entry name" value="Histidine kinase-like ATPase, C-terminal domain"/>
    <property type="match status" value="1"/>
</dbReference>
<dbReference type="InterPro" id="IPR005467">
    <property type="entry name" value="His_kinase_dom"/>
</dbReference>
<dbReference type="PANTHER" id="PTHR43065">
    <property type="entry name" value="SENSOR HISTIDINE KINASE"/>
    <property type="match status" value="1"/>
</dbReference>
<dbReference type="SMART" id="SM00388">
    <property type="entry name" value="HisKA"/>
    <property type="match status" value="1"/>
</dbReference>
<proteinExistence type="predicted"/>
<keyword evidence="4" id="KW-1133">Transmembrane helix</keyword>
<evidence type="ECO:0000256" key="1">
    <source>
        <dbReference type="ARBA" id="ARBA00000085"/>
    </source>
</evidence>
<evidence type="ECO:0000313" key="8">
    <source>
        <dbReference type="Proteomes" id="UP001156905"/>
    </source>
</evidence>
<dbReference type="Gene3D" id="3.40.50.2300">
    <property type="match status" value="2"/>
</dbReference>
<feature type="chain" id="PRO_5046577233" description="histidine kinase" evidence="5">
    <location>
        <begin position="20"/>
        <end position="608"/>
    </location>
</feature>
<dbReference type="PRINTS" id="PR00344">
    <property type="entry name" value="BCTRLSENSOR"/>
</dbReference>
<dbReference type="GO" id="GO:0016301">
    <property type="term" value="F:kinase activity"/>
    <property type="evidence" value="ECO:0007669"/>
    <property type="project" value="UniProtKB-KW"/>
</dbReference>
<keyword evidence="3" id="KW-0597">Phosphoprotein</keyword>
<dbReference type="InterPro" id="IPR036890">
    <property type="entry name" value="HATPase_C_sf"/>
</dbReference>
<feature type="transmembrane region" description="Helical" evidence="4">
    <location>
        <begin position="334"/>
        <end position="356"/>
    </location>
</feature>
<dbReference type="Gene3D" id="1.10.287.130">
    <property type="match status" value="1"/>
</dbReference>
<keyword evidence="7" id="KW-0808">Transferase</keyword>
<gene>
    <name evidence="7" type="ORF">GCM10007857_75500</name>
</gene>
<dbReference type="CDD" id="cd00082">
    <property type="entry name" value="HisKA"/>
    <property type="match status" value="1"/>
</dbReference>
<keyword evidence="4" id="KW-0812">Transmembrane</keyword>
<feature type="signal peptide" evidence="5">
    <location>
        <begin position="1"/>
        <end position="19"/>
    </location>
</feature>
<dbReference type="Pfam" id="PF02518">
    <property type="entry name" value="HATPase_c"/>
    <property type="match status" value="1"/>
</dbReference>
<dbReference type="SUPFAM" id="SSF47384">
    <property type="entry name" value="Homodimeric domain of signal transducing histidine kinase"/>
    <property type="match status" value="1"/>
</dbReference>
<dbReference type="EMBL" id="BSOW01000038">
    <property type="protein sequence ID" value="GLR90834.1"/>
    <property type="molecule type" value="Genomic_DNA"/>
</dbReference>
<comment type="caution">
    <text evidence="7">The sequence shown here is derived from an EMBL/GenBank/DDBJ whole genome shotgun (WGS) entry which is preliminary data.</text>
</comment>
<evidence type="ECO:0000256" key="4">
    <source>
        <dbReference type="SAM" id="Phobius"/>
    </source>
</evidence>
<organism evidence="7 8">
    <name type="scientific">Bradyrhizobium iriomotense</name>
    <dbReference type="NCBI Taxonomy" id="441950"/>
    <lineage>
        <taxon>Bacteria</taxon>
        <taxon>Pseudomonadati</taxon>
        <taxon>Pseudomonadota</taxon>
        <taxon>Alphaproteobacteria</taxon>
        <taxon>Hyphomicrobiales</taxon>
        <taxon>Nitrobacteraceae</taxon>
        <taxon>Bradyrhizobium</taxon>
    </lineage>
</organism>
<evidence type="ECO:0000313" key="7">
    <source>
        <dbReference type="EMBL" id="GLR90834.1"/>
    </source>
</evidence>
<dbReference type="SUPFAM" id="SSF55874">
    <property type="entry name" value="ATPase domain of HSP90 chaperone/DNA topoisomerase II/histidine kinase"/>
    <property type="match status" value="1"/>
</dbReference>
<evidence type="ECO:0000256" key="2">
    <source>
        <dbReference type="ARBA" id="ARBA00012438"/>
    </source>
</evidence>
<keyword evidence="4" id="KW-0472">Membrane</keyword>
<name>A0ABQ6B8W3_9BRAD</name>
<comment type="catalytic activity">
    <reaction evidence="1">
        <text>ATP + protein L-histidine = ADP + protein N-phospho-L-histidine.</text>
        <dbReference type="EC" id="2.7.13.3"/>
    </reaction>
</comment>
<dbReference type="InterPro" id="IPR003661">
    <property type="entry name" value="HisK_dim/P_dom"/>
</dbReference>
<dbReference type="InterPro" id="IPR003594">
    <property type="entry name" value="HATPase_dom"/>
</dbReference>
<feature type="domain" description="Histidine kinase" evidence="6">
    <location>
        <begin position="391"/>
        <end position="606"/>
    </location>
</feature>
<keyword evidence="5" id="KW-0732">Signal</keyword>
<dbReference type="InterPro" id="IPR004358">
    <property type="entry name" value="Sig_transdc_His_kin-like_C"/>
</dbReference>
<accession>A0ABQ6B8W3</accession>
<dbReference type="Proteomes" id="UP001156905">
    <property type="component" value="Unassembled WGS sequence"/>
</dbReference>
<dbReference type="Pfam" id="PF00512">
    <property type="entry name" value="HisKA"/>
    <property type="match status" value="1"/>
</dbReference>
<sequence>MRTLVLVWLLAVTATLAVAEPSPRTALVIDEPDPSSGIPTTFSATLRAALNNFRPSVAVFGETLDLKRFSGRKQEATLRTYVQQKYSDVRFGVIVAVGASALDLVRRWRSELWPDVPVVFAAIDEMTAARLEPDRNMTGLVMRRTIKSTMTVAHILVPDLKRLAVLGGSLTKDPYRLQYLKELPALAGQTELINLTGLPLNVQAARGASLPDKTAIFYTSLFIDDEGTRYSSPDALTVIARVANRPILVDVESLIGFGATGGFVLNNVAYGQEVAALAARILDDASVAANPIVVGEFTKPVFDWRQMQRWGISEHGLPPDTEIHFRETSVWHDYAWPIALTFGVIVLQGGLISLLLHERHRRRYAEVQSRQRMSELARVNRFSTAGELTASIAHEINQPLGAIQTNAETMELMLRSPSPDLEDLKEIAIDIRRDQDRASEVIRRLRSMLRKAPFESSDIDLNELVRETEEFLSALAVARQVELTNALALTPLPIKADRIQLQQVILNLIVNAMDAMSDIPVGKRKISIQTTRNDRLGEVSISDAGPGIPPDKAKQVFEAFFTTKAEGMGIGLSIARTIVEAHGGRIWADNQATGGAVFHISLPLAEGL</sequence>
<dbReference type="PROSITE" id="PS50109">
    <property type="entry name" value="HIS_KIN"/>
    <property type="match status" value="1"/>
</dbReference>